<gene>
    <name evidence="2" type="ORF">PR048_002237</name>
</gene>
<feature type="compositionally biased region" description="Polar residues" evidence="1">
    <location>
        <begin position="806"/>
        <end position="825"/>
    </location>
</feature>
<dbReference type="InterPro" id="IPR036397">
    <property type="entry name" value="RNaseH_sf"/>
</dbReference>
<reference evidence="2 3" key="1">
    <citation type="submission" date="2023-02" db="EMBL/GenBank/DDBJ databases">
        <title>LHISI_Scaffold_Assembly.</title>
        <authorList>
            <person name="Stuart O.P."/>
            <person name="Cleave R."/>
            <person name="Magrath M.J.L."/>
            <person name="Mikheyev A.S."/>
        </authorList>
    </citation>
    <scope>NUCLEOTIDE SEQUENCE [LARGE SCALE GENOMIC DNA]</scope>
    <source>
        <strain evidence="2">Daus_M_001</strain>
        <tissue evidence="2">Leg muscle</tissue>
    </source>
</reference>
<dbReference type="PANTHER" id="PTHR47326:SF1">
    <property type="entry name" value="HTH PSQ-TYPE DOMAIN-CONTAINING PROTEIN"/>
    <property type="match status" value="1"/>
</dbReference>
<organism evidence="2 3">
    <name type="scientific">Dryococelus australis</name>
    <dbReference type="NCBI Taxonomy" id="614101"/>
    <lineage>
        <taxon>Eukaryota</taxon>
        <taxon>Metazoa</taxon>
        <taxon>Ecdysozoa</taxon>
        <taxon>Arthropoda</taxon>
        <taxon>Hexapoda</taxon>
        <taxon>Insecta</taxon>
        <taxon>Pterygota</taxon>
        <taxon>Neoptera</taxon>
        <taxon>Polyneoptera</taxon>
        <taxon>Phasmatodea</taxon>
        <taxon>Verophasmatodea</taxon>
        <taxon>Anareolatae</taxon>
        <taxon>Phasmatidae</taxon>
        <taxon>Eurycanthinae</taxon>
        <taxon>Dryococelus</taxon>
    </lineage>
</organism>
<comment type="caution">
    <text evidence="2">The sequence shown here is derived from an EMBL/GenBank/DDBJ whole genome shotgun (WGS) entry which is preliminary data.</text>
</comment>
<protein>
    <submittedName>
        <fullName evidence="2">Uncharacterized protein</fullName>
    </submittedName>
</protein>
<accession>A0ABQ9IJT1</accession>
<proteinExistence type="predicted"/>
<evidence type="ECO:0000313" key="3">
    <source>
        <dbReference type="Proteomes" id="UP001159363"/>
    </source>
</evidence>
<evidence type="ECO:0000256" key="1">
    <source>
        <dbReference type="SAM" id="MobiDB-lite"/>
    </source>
</evidence>
<evidence type="ECO:0000313" key="2">
    <source>
        <dbReference type="EMBL" id="KAJ8896891.1"/>
    </source>
</evidence>
<sequence>MESDERHVVKLKLHFEGCTSLDVGRPRLNSGMQRRGNRELPEKIRRPEASSGTILTCENCGTTPPGIEPGSPWWEASALTTAPPQAVCEWSSRYKWLYRPSHEDVLLGLGTARSHAASPCFLRALYRYHGRINGNLAAVLSDMLHRARPSPHTMLQRKVEQYDLGLRDRQNYTNSLKGSRQFISAAFKSVDINCVAEFLANLICSSGTLLPTRDVRKSTDGTKDDTGRFSPYKGTARARCRTGYFLWNWSAAAYKYTAPEPEASSNRSFLNVVDVCRIRAGIISFHNKHAWAQENPHTVHEARHQHRFSITVWTGILGDRLIGPYLLPNRLNDEMDHNFIANELLVLLGDIGRGGPVSWSSRSPDLNPLDFSTPINDIQALQEPVIKACQHILDQPGVFQRVCDSLRRRVQGYIIMNGRDIEHLLTQKYKPKSDAHVGTAQKVLRIVDKFFVSRGVTAALPSRSDFEVNRVRFQAPPPPPGPDFRMCESYRTMPLAGGFSRGPFVPTVIHSGAAPYSPRFTLIGSQYLEWGRSWRDSGSTSATPRQSAGSRMMKGGGRHVITEASYYGGRRAAQPGQQRVIESPCATQERSPVHGANRSSAVASRCLPTTAAPTSRAELSHLLDMLNAPELLLARPPRIDIPVISTTSNIGLLQSSQMMMVWKVCRLYINSKAAAYKAHTASHKRRRAQGRGALQASGLRSTELEMNRGGNGSTRRTPTGHRQTLPLVKLGIDPAEGTRSFVVAGGRSGQWSDEVSIRGAGMKGGGETGDPRENLPTSGIIRHDSQFRKSGVNRPGIEPGSPWWEASSTHVGELSRSGQNSSPSS</sequence>
<keyword evidence="3" id="KW-1185">Reference proteome</keyword>
<feature type="compositionally biased region" description="Polar residues" evidence="1">
    <location>
        <begin position="536"/>
        <end position="549"/>
    </location>
</feature>
<feature type="region of interest" description="Disordered" evidence="1">
    <location>
        <begin position="759"/>
        <end position="825"/>
    </location>
</feature>
<dbReference type="EMBL" id="JARBHB010000001">
    <property type="protein sequence ID" value="KAJ8896891.1"/>
    <property type="molecule type" value="Genomic_DNA"/>
</dbReference>
<dbReference type="PANTHER" id="PTHR47326">
    <property type="entry name" value="TRANSPOSABLE ELEMENT TC3 TRANSPOSASE-LIKE PROTEIN"/>
    <property type="match status" value="1"/>
</dbReference>
<dbReference type="Proteomes" id="UP001159363">
    <property type="component" value="Chromosome 1"/>
</dbReference>
<name>A0ABQ9IJT1_9NEOP</name>
<feature type="region of interest" description="Disordered" evidence="1">
    <location>
        <begin position="577"/>
        <end position="601"/>
    </location>
</feature>
<feature type="region of interest" description="Disordered" evidence="1">
    <location>
        <begin position="534"/>
        <end position="555"/>
    </location>
</feature>
<dbReference type="Gene3D" id="3.30.420.10">
    <property type="entry name" value="Ribonuclease H-like superfamily/Ribonuclease H"/>
    <property type="match status" value="1"/>
</dbReference>